<sequence length="440" mass="48006">MSAERQDLVRIDATGTAHPVGKAASRWLRARGGAFRLLPSPEHVVFMRFVGEDGRRDEEDGPVVRLAGEITKPGALCDIISLVGHAGWDGELVVVDGSVGRSLFFDAGTVIGARSAVESDRIGEVLYRYGALSREQIDATLAATSPEQRFGEVAVRLGFLERARLYQLLGRQAEEIAHQVLLAGDGVFYFLERFDEEQIASRQNLAVSSLLMEAVRRMDEGRYFRERIPSIQHVPERIAGRALPAKDLRQTWEAIDGHRSIAEIARVVGQGEFEATRQIFQLIQAGMVAVHAPRPTGPKAIVALFNEAVRTILADVDEGGHGDEVRWQLSAFSSGAGIYDVLFRGAAPAEDGTVNPEPVIENAVVLAGPEQSEMMLAQWLYEYASFAMFVAEPLLRLGPDGTTVARISQLPPVDPSGISTIEREPLSRRVGPLIGQLAPK</sequence>
<accession>A0A0K1EIY8</accession>
<dbReference type="InterPro" id="IPR025497">
    <property type="entry name" value="PatA-like_N"/>
</dbReference>
<keyword evidence="3" id="KW-1185">Reference proteome</keyword>
<organism evidence="2 3">
    <name type="scientific">Chondromyces crocatus</name>
    <dbReference type="NCBI Taxonomy" id="52"/>
    <lineage>
        <taxon>Bacteria</taxon>
        <taxon>Pseudomonadati</taxon>
        <taxon>Myxococcota</taxon>
        <taxon>Polyangia</taxon>
        <taxon>Polyangiales</taxon>
        <taxon>Polyangiaceae</taxon>
        <taxon>Chondromyces</taxon>
    </lineage>
</organism>
<proteinExistence type="predicted"/>
<evidence type="ECO:0000259" key="1">
    <source>
        <dbReference type="Pfam" id="PF14332"/>
    </source>
</evidence>
<dbReference type="PANTHER" id="PTHR36304">
    <property type="entry name" value="DOMAIN GTPASE-ACTIVATING PROTEIN, PUTATIVE-RELATED-RELATED"/>
    <property type="match status" value="1"/>
</dbReference>
<dbReference type="KEGG" id="ccro:CMC5_049840"/>
<dbReference type="RefSeq" id="WP_050432712.1">
    <property type="nucleotide sequence ID" value="NZ_CP012159.1"/>
</dbReference>
<dbReference type="OrthoDB" id="5401144at2"/>
<dbReference type="Pfam" id="PF14332">
    <property type="entry name" value="DUF4388"/>
    <property type="match status" value="1"/>
</dbReference>
<dbReference type="Proteomes" id="UP000067626">
    <property type="component" value="Chromosome"/>
</dbReference>
<reference evidence="2 3" key="1">
    <citation type="submission" date="2015-07" db="EMBL/GenBank/DDBJ databases">
        <title>Genome analysis of myxobacterium Chondromyces crocatus Cm c5 reveals a high potential for natural compound synthesis and the genetic basis for the loss of fruiting body formation.</title>
        <authorList>
            <person name="Zaburannyi N."/>
            <person name="Bunk B."/>
            <person name="Maier J."/>
            <person name="Overmann J."/>
            <person name="Mueller R."/>
        </authorList>
    </citation>
    <scope>NUCLEOTIDE SEQUENCE [LARGE SCALE GENOMIC DNA]</scope>
    <source>
        <strain evidence="2 3">Cm c5</strain>
    </source>
</reference>
<dbReference type="InterPro" id="IPR037257">
    <property type="entry name" value="T2SS_E_N_sf"/>
</dbReference>
<dbReference type="SUPFAM" id="SSF160246">
    <property type="entry name" value="EspE N-terminal domain-like"/>
    <property type="match status" value="1"/>
</dbReference>
<dbReference type="AlphaFoldDB" id="A0A0K1EIY8"/>
<dbReference type="STRING" id="52.CMC5_049840"/>
<dbReference type="EMBL" id="CP012159">
    <property type="protein sequence ID" value="AKT40829.1"/>
    <property type="molecule type" value="Genomic_DNA"/>
</dbReference>
<protein>
    <recommendedName>
        <fullName evidence="1">PatA-like N-terminal domain-containing protein</fullName>
    </recommendedName>
</protein>
<gene>
    <name evidence="2" type="ORF">CMC5_049840</name>
</gene>
<evidence type="ECO:0000313" key="3">
    <source>
        <dbReference type="Proteomes" id="UP000067626"/>
    </source>
</evidence>
<dbReference type="PANTHER" id="PTHR36304:SF4">
    <property type="entry name" value="DUF4388 DOMAIN-CONTAINING PROTEIN"/>
    <property type="match status" value="1"/>
</dbReference>
<dbReference type="PATRIC" id="fig|52.7.peg.5514"/>
<feature type="domain" description="PatA-like N-terminal" evidence="1">
    <location>
        <begin position="76"/>
        <end position="220"/>
    </location>
</feature>
<name>A0A0K1EIY8_CHOCO</name>
<evidence type="ECO:0000313" key="2">
    <source>
        <dbReference type="EMBL" id="AKT40829.1"/>
    </source>
</evidence>